<comment type="subunit">
    <text evidence="7">Component of a multi-subunit COQ enzyme complex, composed of at least COQ3, COQ4, COQ5, COQ6, COQ7 and COQ9.</text>
</comment>
<dbReference type="InterPro" id="IPR027540">
    <property type="entry name" value="Coq4_euk"/>
</dbReference>
<comment type="pathway">
    <text evidence="7">Cofactor biosynthesis; ubiquinone biosynthesis.</text>
</comment>
<organism evidence="8 9">
    <name type="scientific">Hydnum rufescens UP504</name>
    <dbReference type="NCBI Taxonomy" id="1448309"/>
    <lineage>
        <taxon>Eukaryota</taxon>
        <taxon>Fungi</taxon>
        <taxon>Dikarya</taxon>
        <taxon>Basidiomycota</taxon>
        <taxon>Agaricomycotina</taxon>
        <taxon>Agaricomycetes</taxon>
        <taxon>Cantharellales</taxon>
        <taxon>Hydnaceae</taxon>
        <taxon>Hydnum</taxon>
    </lineage>
</organism>
<keyword evidence="7" id="KW-0862">Zinc</keyword>
<evidence type="ECO:0000313" key="9">
    <source>
        <dbReference type="Proteomes" id="UP000886523"/>
    </source>
</evidence>
<dbReference type="EMBL" id="MU129045">
    <property type="protein sequence ID" value="KAF9509048.1"/>
    <property type="molecule type" value="Genomic_DNA"/>
</dbReference>
<dbReference type="GO" id="GO:0120539">
    <property type="term" value="F:4-hydroxy-3-methoxy-5-polyprenylbenzoate decarboxylase activity"/>
    <property type="evidence" value="ECO:0007669"/>
    <property type="project" value="UniProtKB-EC"/>
</dbReference>
<reference evidence="8" key="1">
    <citation type="journal article" date="2020" name="Nat. Commun.">
        <title>Large-scale genome sequencing of mycorrhizal fungi provides insights into the early evolution of symbiotic traits.</title>
        <authorList>
            <person name="Miyauchi S."/>
            <person name="Kiss E."/>
            <person name="Kuo A."/>
            <person name="Drula E."/>
            <person name="Kohler A."/>
            <person name="Sanchez-Garcia M."/>
            <person name="Morin E."/>
            <person name="Andreopoulos B."/>
            <person name="Barry K.W."/>
            <person name="Bonito G."/>
            <person name="Buee M."/>
            <person name="Carver A."/>
            <person name="Chen C."/>
            <person name="Cichocki N."/>
            <person name="Clum A."/>
            <person name="Culley D."/>
            <person name="Crous P.W."/>
            <person name="Fauchery L."/>
            <person name="Girlanda M."/>
            <person name="Hayes R.D."/>
            <person name="Keri Z."/>
            <person name="LaButti K."/>
            <person name="Lipzen A."/>
            <person name="Lombard V."/>
            <person name="Magnuson J."/>
            <person name="Maillard F."/>
            <person name="Murat C."/>
            <person name="Nolan M."/>
            <person name="Ohm R.A."/>
            <person name="Pangilinan J."/>
            <person name="Pereira M.F."/>
            <person name="Perotto S."/>
            <person name="Peter M."/>
            <person name="Pfister S."/>
            <person name="Riley R."/>
            <person name="Sitrit Y."/>
            <person name="Stielow J.B."/>
            <person name="Szollosi G."/>
            <person name="Zifcakova L."/>
            <person name="Stursova M."/>
            <person name="Spatafora J.W."/>
            <person name="Tedersoo L."/>
            <person name="Vaario L.M."/>
            <person name="Yamada A."/>
            <person name="Yan M."/>
            <person name="Wang P."/>
            <person name="Xu J."/>
            <person name="Bruns T."/>
            <person name="Baldrian P."/>
            <person name="Vilgalys R."/>
            <person name="Dunand C."/>
            <person name="Henrissat B."/>
            <person name="Grigoriev I.V."/>
            <person name="Hibbett D."/>
            <person name="Nagy L.G."/>
            <person name="Martin F.M."/>
        </authorList>
    </citation>
    <scope>NUCLEOTIDE SEQUENCE</scope>
    <source>
        <strain evidence="8">UP504</strain>
    </source>
</reference>
<feature type="binding site" evidence="7">
    <location>
        <position position="179"/>
    </location>
    <ligand>
        <name>Zn(2+)</name>
        <dbReference type="ChEBI" id="CHEBI:29105"/>
    </ligand>
</feature>
<evidence type="ECO:0000256" key="2">
    <source>
        <dbReference type="ARBA" id="ARBA00022792"/>
    </source>
</evidence>
<keyword evidence="3 7" id="KW-0496">Mitochondrion</keyword>
<dbReference type="InterPro" id="IPR007715">
    <property type="entry name" value="Coq4"/>
</dbReference>
<keyword evidence="5 7" id="KW-0456">Lyase</keyword>
<proteinExistence type="inferred from homology"/>
<keyword evidence="2 7" id="KW-0999">Mitochondrion inner membrane</keyword>
<dbReference type="OrthoDB" id="4249at2759"/>
<feature type="binding site" evidence="7">
    <location>
        <position position="163"/>
    </location>
    <ligand>
        <name>Zn(2+)</name>
        <dbReference type="ChEBI" id="CHEBI:29105"/>
    </ligand>
</feature>
<dbReference type="PANTHER" id="PTHR12922:SF7">
    <property type="entry name" value="UBIQUINONE BIOSYNTHESIS PROTEIN COQ4 HOMOLOG, MITOCHONDRIAL"/>
    <property type="match status" value="1"/>
</dbReference>
<dbReference type="PANTHER" id="PTHR12922">
    <property type="entry name" value="UBIQUINONE BIOSYNTHESIS PROTEIN"/>
    <property type="match status" value="1"/>
</dbReference>
<comment type="cofactor">
    <cofactor evidence="7">
        <name>Zn(2+)</name>
        <dbReference type="ChEBI" id="CHEBI:29105"/>
    </cofactor>
</comment>
<comment type="function">
    <text evidence="7">Lyase that catalyzes the C1-decarboxylation of 4-hydroxy-3-methoxy-5-(all-trans-polyprenyl)benzoic acid into 2-methoxy-6-(all-trans-polyprenyl)phenol during ubiquinone biosynthesis.</text>
</comment>
<dbReference type="Proteomes" id="UP000886523">
    <property type="component" value="Unassembled WGS sequence"/>
</dbReference>
<keyword evidence="1 7" id="KW-0831">Ubiquinone biosynthesis</keyword>
<sequence length="286" mass="32249">MLRTSRPLALAATRQRPIPIIGRGIFSKEPPQRPPPAYPGHIPLNWFEKAFLAVGSAVVGIANLRRGDLVAALGDTTAGPALPRLRDVMLSDPEGRRILRDRPRINSSTVDMVWLATLPDNTFGRAYVRWLERCGVTPDTREPVHYVDDPELAYIMQRYRDCHDFYHTICSLPVSVTYEVALKFFEFANLGLPVAGLSAMFGPLRLNATQQKRLVTEYVPWALRCGSTSKNLIGVYWEERWEMDVDELKKELGIWDPPPAIWPKKLTEAARAKKADAMAEGRDVEV</sequence>
<dbReference type="Pfam" id="PF05019">
    <property type="entry name" value="Coq4"/>
    <property type="match status" value="1"/>
</dbReference>
<dbReference type="HAMAP" id="MF_03111">
    <property type="entry name" value="Coq4"/>
    <property type="match status" value="1"/>
</dbReference>
<evidence type="ECO:0000256" key="1">
    <source>
        <dbReference type="ARBA" id="ARBA00022688"/>
    </source>
</evidence>
<keyword evidence="7" id="KW-0479">Metal-binding</keyword>
<name>A0A9P6DS28_9AGAM</name>
<comment type="caution">
    <text evidence="8">The sequence shown here is derived from an EMBL/GenBank/DDBJ whole genome shotgun (WGS) entry which is preliminary data.</text>
</comment>
<gene>
    <name evidence="7" type="primary">COQ4</name>
    <name evidence="8" type="ORF">BS47DRAFT_1302089</name>
</gene>
<comment type="subcellular location">
    <subcellularLocation>
        <location evidence="7">Mitochondrion inner membrane</location>
        <topology evidence="7">Peripheral membrane protein</topology>
        <orientation evidence="7">Matrix side</orientation>
    </subcellularLocation>
</comment>
<evidence type="ECO:0000313" key="8">
    <source>
        <dbReference type="EMBL" id="KAF9509048.1"/>
    </source>
</evidence>
<evidence type="ECO:0000256" key="6">
    <source>
        <dbReference type="ARBA" id="ARBA00081568"/>
    </source>
</evidence>
<dbReference type="AlphaFoldDB" id="A0A9P6DS28"/>
<evidence type="ECO:0000256" key="5">
    <source>
        <dbReference type="ARBA" id="ARBA00023239"/>
    </source>
</evidence>
<comment type="catalytic activity">
    <reaction evidence="7">
        <text>a 4-hydroxy-3-methoxy-5-(all-trans-polyprenyl)benzoate + H(+) = a 2-methoxy-6-(all-trans-polyprenyl)phenol + CO2</text>
        <dbReference type="Rhea" id="RHEA:81179"/>
        <dbReference type="Rhea" id="RHEA-COMP:9551"/>
        <dbReference type="Rhea" id="RHEA-COMP:10931"/>
        <dbReference type="ChEBI" id="CHEBI:15378"/>
        <dbReference type="ChEBI" id="CHEBI:16526"/>
        <dbReference type="ChEBI" id="CHEBI:62731"/>
        <dbReference type="ChEBI" id="CHEBI:84443"/>
        <dbReference type="EC" id="4.1.1.130"/>
    </reaction>
</comment>
<feature type="binding site" evidence="7">
    <location>
        <position position="164"/>
    </location>
    <ligand>
        <name>Zn(2+)</name>
        <dbReference type="ChEBI" id="CHEBI:29105"/>
    </ligand>
</feature>
<protein>
    <recommendedName>
        <fullName evidence="6">4-hydroxy-3-methoxy-5-polyprenylbenzoate decarboxylase</fullName>
    </recommendedName>
</protein>
<evidence type="ECO:0000256" key="3">
    <source>
        <dbReference type="ARBA" id="ARBA00023128"/>
    </source>
</evidence>
<keyword evidence="9" id="KW-1185">Reference proteome</keyword>
<dbReference type="GO" id="GO:0031314">
    <property type="term" value="C:extrinsic component of mitochondrial inner membrane"/>
    <property type="evidence" value="ECO:0007669"/>
    <property type="project" value="UniProtKB-UniRule"/>
</dbReference>
<dbReference type="GO" id="GO:0008270">
    <property type="term" value="F:zinc ion binding"/>
    <property type="evidence" value="ECO:0007669"/>
    <property type="project" value="UniProtKB-UniRule"/>
</dbReference>
<evidence type="ECO:0000256" key="7">
    <source>
        <dbReference type="HAMAP-Rule" id="MF_03111"/>
    </source>
</evidence>
<keyword evidence="4 7" id="KW-0472">Membrane</keyword>
<evidence type="ECO:0000256" key="4">
    <source>
        <dbReference type="ARBA" id="ARBA00023136"/>
    </source>
</evidence>
<accession>A0A9P6DS28</accession>
<feature type="binding site" evidence="7">
    <location>
        <position position="167"/>
    </location>
    <ligand>
        <name>Zn(2+)</name>
        <dbReference type="ChEBI" id="CHEBI:29105"/>
    </ligand>
</feature>
<comment type="similarity">
    <text evidence="7">Belongs to the COQ4 family.</text>
</comment>